<dbReference type="InParanoid" id="L7JRR9"/>
<dbReference type="OMA" id="WELSTHN"/>
<keyword evidence="2" id="KW-1185">Reference proteome</keyword>
<gene>
    <name evidence="1" type="ORF">THOM_3088</name>
</gene>
<dbReference type="OrthoDB" id="10304321at2759"/>
<protein>
    <submittedName>
        <fullName evidence="1">Uncharacterized protein</fullName>
    </submittedName>
</protein>
<evidence type="ECO:0000313" key="2">
    <source>
        <dbReference type="Proteomes" id="UP000011185"/>
    </source>
</evidence>
<proteinExistence type="predicted"/>
<organism evidence="1 2">
    <name type="scientific">Trachipleistophora hominis</name>
    <name type="common">Microsporidian parasite</name>
    <dbReference type="NCBI Taxonomy" id="72359"/>
    <lineage>
        <taxon>Eukaryota</taxon>
        <taxon>Fungi</taxon>
        <taxon>Fungi incertae sedis</taxon>
        <taxon>Microsporidia</taxon>
        <taxon>Pleistophoridae</taxon>
        <taxon>Trachipleistophora</taxon>
    </lineage>
</organism>
<accession>L7JRR9</accession>
<evidence type="ECO:0000313" key="1">
    <source>
        <dbReference type="EMBL" id="ELQ73995.1"/>
    </source>
</evidence>
<name>L7JRR9_TRAHO</name>
<sequence>MNRVDCLRRKKFGKIYQIDRRYNVAKSMFKIQTYGIKKADHVVCPNSECLEQELQKFLVHQIHKSVLIDSIETLAYDKKVIILFKYMNVEGIDVYLRTTGMRNFWYAEKKHQQDDEAV</sequence>
<dbReference type="HOGENOM" id="CLU_2074786_0_0_1"/>
<dbReference type="VEuPathDB" id="MicrosporidiaDB:THOM_3088"/>
<dbReference type="Proteomes" id="UP000011185">
    <property type="component" value="Unassembled WGS sequence"/>
</dbReference>
<dbReference type="EMBL" id="JH994091">
    <property type="protein sequence ID" value="ELQ73995.1"/>
    <property type="molecule type" value="Genomic_DNA"/>
</dbReference>
<dbReference type="AlphaFoldDB" id="L7JRR9"/>
<reference evidence="1 2" key="1">
    <citation type="journal article" date="2012" name="PLoS Pathog.">
        <title>The genome of the obligate intracellular parasite Trachipleistophora hominis: new insights into microsporidian genome dynamics and reductive evolution.</title>
        <authorList>
            <person name="Heinz E."/>
            <person name="Williams T.A."/>
            <person name="Nakjang S."/>
            <person name="Noel C.J."/>
            <person name="Swan D.C."/>
            <person name="Goldberg A.V."/>
            <person name="Harris S.R."/>
            <person name="Weinmaier T."/>
            <person name="Markert S."/>
            <person name="Becher D."/>
            <person name="Bernhardt J."/>
            <person name="Dagan T."/>
            <person name="Hacker C."/>
            <person name="Lucocq J.M."/>
            <person name="Schweder T."/>
            <person name="Rattei T."/>
            <person name="Hall N."/>
            <person name="Hirt R.P."/>
            <person name="Embley T.M."/>
        </authorList>
    </citation>
    <scope>NUCLEOTIDE SEQUENCE [LARGE SCALE GENOMIC DNA]</scope>
</reference>